<dbReference type="PROSITE" id="PS50090">
    <property type="entry name" value="MYB_LIKE"/>
    <property type="match status" value="1"/>
</dbReference>
<keyword evidence="5" id="KW-0804">Transcription</keyword>
<name>A0A8T0GC12_CERPU</name>
<accession>A0A8T0GC12</accession>
<dbReference type="InterPro" id="IPR009057">
    <property type="entry name" value="Homeodomain-like_sf"/>
</dbReference>
<evidence type="ECO:0000256" key="4">
    <source>
        <dbReference type="ARBA" id="ARBA00023125"/>
    </source>
</evidence>
<dbReference type="PROSITE" id="PS51294">
    <property type="entry name" value="HTH_MYB"/>
    <property type="match status" value="1"/>
</dbReference>
<dbReference type="AlphaFoldDB" id="A0A8T0GC12"/>
<dbReference type="PANTHER" id="PTHR47994">
    <property type="entry name" value="F14D16.11-RELATED"/>
    <property type="match status" value="1"/>
</dbReference>
<evidence type="ECO:0000313" key="10">
    <source>
        <dbReference type="EMBL" id="KAG0556643.1"/>
    </source>
</evidence>
<gene>
    <name evidence="10" type="ORF">KC19_11G069200</name>
</gene>
<evidence type="ECO:0000256" key="3">
    <source>
        <dbReference type="ARBA" id="ARBA00023015"/>
    </source>
</evidence>
<keyword evidence="4" id="KW-0238">DNA-binding</keyword>
<dbReference type="Pfam" id="PF00249">
    <property type="entry name" value="Myb_DNA-binding"/>
    <property type="match status" value="1"/>
</dbReference>
<sequence>MASHAGVPFRSSQVISYSKASLLIMLGELTSSTPHNHLLYSLFVGLLFSCIERLKTFMSGLLRCGKSCRLRWMNYLRPDLKRGVLTEAEENLVLELHSTLGNRWSRIAVQLPGRTDNEIKNFWNTRLKKRLRNMGMDPNTHKAVESSGTDGDTETVDSKEEHSCSTLASHNFERSQDQSVAPASQFSQEVAAQLKSFEGEAARNVLKEMNLKSEPICTNLKQSKSGLQSSSTDFELNAKLCKVASSPNHLEKDRIPSLHCNAQDGVKLEVEEDLFTGDLHPHARHQRQEEYWLSSMSSTDREHELALTAGTSIGLSEGLTASSGIFQELATSTGSILFRQSSGFSFSDMAAGNWSFLGDIHGQSASGYGSTSTIPNSWNDFHGFNMQLPGAGRPLQEPELQKLAAILDQI</sequence>
<evidence type="ECO:0000259" key="9">
    <source>
        <dbReference type="PROSITE" id="PS51294"/>
    </source>
</evidence>
<dbReference type="Gene3D" id="1.10.10.60">
    <property type="entry name" value="Homeodomain-like"/>
    <property type="match status" value="2"/>
</dbReference>
<organism evidence="10 11">
    <name type="scientific">Ceratodon purpureus</name>
    <name type="common">Fire moss</name>
    <name type="synonym">Dicranum purpureum</name>
    <dbReference type="NCBI Taxonomy" id="3225"/>
    <lineage>
        <taxon>Eukaryota</taxon>
        <taxon>Viridiplantae</taxon>
        <taxon>Streptophyta</taxon>
        <taxon>Embryophyta</taxon>
        <taxon>Bryophyta</taxon>
        <taxon>Bryophytina</taxon>
        <taxon>Bryopsida</taxon>
        <taxon>Dicranidae</taxon>
        <taxon>Pseudoditrichales</taxon>
        <taxon>Ditrichaceae</taxon>
        <taxon>Ceratodon</taxon>
    </lineage>
</organism>
<dbReference type="InterPro" id="IPR017930">
    <property type="entry name" value="Myb_dom"/>
</dbReference>
<protein>
    <submittedName>
        <fullName evidence="10">Uncharacterized protein</fullName>
    </submittedName>
</protein>
<dbReference type="InterPro" id="IPR001005">
    <property type="entry name" value="SANT/Myb"/>
</dbReference>
<evidence type="ECO:0000256" key="6">
    <source>
        <dbReference type="ARBA" id="ARBA00023242"/>
    </source>
</evidence>
<dbReference type="GO" id="GO:0005634">
    <property type="term" value="C:nucleus"/>
    <property type="evidence" value="ECO:0007669"/>
    <property type="project" value="UniProtKB-SubCell"/>
</dbReference>
<keyword evidence="3" id="KW-0805">Transcription regulation</keyword>
<dbReference type="SUPFAM" id="SSF46689">
    <property type="entry name" value="Homeodomain-like"/>
    <property type="match status" value="1"/>
</dbReference>
<dbReference type="OrthoDB" id="2143914at2759"/>
<dbReference type="CDD" id="cd00167">
    <property type="entry name" value="SANT"/>
    <property type="match status" value="1"/>
</dbReference>
<comment type="caution">
    <text evidence="10">The sequence shown here is derived from an EMBL/GenBank/DDBJ whole genome shotgun (WGS) entry which is preliminary data.</text>
</comment>
<reference evidence="10 11" key="1">
    <citation type="submission" date="2020-06" db="EMBL/GenBank/DDBJ databases">
        <title>WGS assembly of Ceratodon purpureus strain R40.</title>
        <authorList>
            <person name="Carey S.B."/>
            <person name="Jenkins J."/>
            <person name="Shu S."/>
            <person name="Lovell J.T."/>
            <person name="Sreedasyam A."/>
            <person name="Maumus F."/>
            <person name="Tiley G.P."/>
            <person name="Fernandez-Pozo N."/>
            <person name="Barry K."/>
            <person name="Chen C."/>
            <person name="Wang M."/>
            <person name="Lipzen A."/>
            <person name="Daum C."/>
            <person name="Saski C.A."/>
            <person name="Payton A.C."/>
            <person name="Mcbreen J.C."/>
            <person name="Conrad R.E."/>
            <person name="Kollar L.M."/>
            <person name="Olsson S."/>
            <person name="Huttunen S."/>
            <person name="Landis J.B."/>
            <person name="Wickett N.J."/>
            <person name="Johnson M.G."/>
            <person name="Rensing S.A."/>
            <person name="Grimwood J."/>
            <person name="Schmutz J."/>
            <person name="Mcdaniel S.F."/>
        </authorList>
    </citation>
    <scope>NUCLEOTIDE SEQUENCE [LARGE SCALE GENOMIC DNA]</scope>
    <source>
        <strain evidence="10 11">R40</strain>
    </source>
</reference>
<feature type="domain" description="Myb-like" evidence="8">
    <location>
        <begin position="77"/>
        <end position="127"/>
    </location>
</feature>
<evidence type="ECO:0000256" key="1">
    <source>
        <dbReference type="ARBA" id="ARBA00004123"/>
    </source>
</evidence>
<keyword evidence="2" id="KW-0677">Repeat</keyword>
<feature type="domain" description="HTH myb-type" evidence="9">
    <location>
        <begin position="77"/>
        <end position="131"/>
    </location>
</feature>
<dbReference type="EMBL" id="CM026432">
    <property type="protein sequence ID" value="KAG0556643.1"/>
    <property type="molecule type" value="Genomic_DNA"/>
</dbReference>
<comment type="subcellular location">
    <subcellularLocation>
        <location evidence="1">Nucleus</location>
    </subcellularLocation>
</comment>
<evidence type="ECO:0000256" key="5">
    <source>
        <dbReference type="ARBA" id="ARBA00023163"/>
    </source>
</evidence>
<dbReference type="PANTHER" id="PTHR47994:SF5">
    <property type="entry name" value="F14D16.11-RELATED"/>
    <property type="match status" value="1"/>
</dbReference>
<keyword evidence="6" id="KW-0539">Nucleus</keyword>
<keyword evidence="11" id="KW-1185">Reference proteome</keyword>
<dbReference type="GO" id="GO:0000976">
    <property type="term" value="F:transcription cis-regulatory region binding"/>
    <property type="evidence" value="ECO:0007669"/>
    <property type="project" value="UniProtKB-ARBA"/>
</dbReference>
<dbReference type="FunFam" id="1.10.10.60:FF:000394">
    <property type="entry name" value="MYB transcription factor"/>
    <property type="match status" value="1"/>
</dbReference>
<proteinExistence type="predicted"/>
<evidence type="ECO:0000313" key="11">
    <source>
        <dbReference type="Proteomes" id="UP000822688"/>
    </source>
</evidence>
<dbReference type="SMART" id="SM00717">
    <property type="entry name" value="SANT"/>
    <property type="match status" value="2"/>
</dbReference>
<dbReference type="InterPro" id="IPR015495">
    <property type="entry name" value="Myb_TF_plants"/>
</dbReference>
<dbReference type="Proteomes" id="UP000822688">
    <property type="component" value="Chromosome 11"/>
</dbReference>
<evidence type="ECO:0000259" key="8">
    <source>
        <dbReference type="PROSITE" id="PS50090"/>
    </source>
</evidence>
<feature type="region of interest" description="Disordered" evidence="7">
    <location>
        <begin position="136"/>
        <end position="163"/>
    </location>
</feature>
<evidence type="ECO:0000256" key="2">
    <source>
        <dbReference type="ARBA" id="ARBA00022737"/>
    </source>
</evidence>
<evidence type="ECO:0000256" key="7">
    <source>
        <dbReference type="SAM" id="MobiDB-lite"/>
    </source>
</evidence>